<proteinExistence type="predicted"/>
<accession>A0ABN3W2S7</accession>
<dbReference type="InterPro" id="IPR049517">
    <property type="entry name" value="ACX-like_C"/>
</dbReference>
<name>A0ABN3W2S7_9ACTN</name>
<dbReference type="PANTHER" id="PTHR11365">
    <property type="entry name" value="5-OXOPROLINASE RELATED"/>
    <property type="match status" value="1"/>
</dbReference>
<dbReference type="EMBL" id="BAAAVI010000040">
    <property type="protein sequence ID" value="GAA2886833.1"/>
    <property type="molecule type" value="Genomic_DNA"/>
</dbReference>
<reference evidence="5 6" key="1">
    <citation type="journal article" date="2019" name="Int. J. Syst. Evol. Microbiol.">
        <title>The Global Catalogue of Microorganisms (GCM) 10K type strain sequencing project: providing services to taxonomists for standard genome sequencing and annotation.</title>
        <authorList>
            <consortium name="The Broad Institute Genomics Platform"/>
            <consortium name="The Broad Institute Genome Sequencing Center for Infectious Disease"/>
            <person name="Wu L."/>
            <person name="Ma J."/>
        </authorList>
    </citation>
    <scope>NUCLEOTIDE SEQUENCE [LARGE SCALE GENOMIC DNA]</scope>
    <source>
        <strain evidence="5 6">JCM 6242</strain>
    </source>
</reference>
<evidence type="ECO:0000259" key="4">
    <source>
        <dbReference type="Pfam" id="PF19278"/>
    </source>
</evidence>
<evidence type="ECO:0000313" key="5">
    <source>
        <dbReference type="EMBL" id="GAA2886833.1"/>
    </source>
</evidence>
<feature type="domain" description="Hydantoinase A/oxoprolinase" evidence="2">
    <location>
        <begin position="217"/>
        <end position="546"/>
    </location>
</feature>
<dbReference type="InterPro" id="IPR045079">
    <property type="entry name" value="Oxoprolinase-like"/>
</dbReference>
<dbReference type="InterPro" id="IPR002821">
    <property type="entry name" value="Hydantoinase_A"/>
</dbReference>
<comment type="caution">
    <text evidence="5">The sequence shown here is derived from an EMBL/GenBank/DDBJ whole genome shotgun (WGS) entry which is preliminary data.</text>
</comment>
<evidence type="ECO:0000259" key="3">
    <source>
        <dbReference type="Pfam" id="PF05378"/>
    </source>
</evidence>
<dbReference type="RefSeq" id="WP_344976417.1">
    <property type="nucleotide sequence ID" value="NZ_BAAAVI010000040.1"/>
</dbReference>
<evidence type="ECO:0000259" key="2">
    <source>
        <dbReference type="Pfam" id="PF01968"/>
    </source>
</evidence>
<dbReference type="Proteomes" id="UP001500831">
    <property type="component" value="Unassembled WGS sequence"/>
</dbReference>
<keyword evidence="6" id="KW-1185">Reference proteome</keyword>
<dbReference type="Pfam" id="PF01968">
    <property type="entry name" value="Hydantoinase_A"/>
    <property type="match status" value="1"/>
</dbReference>
<dbReference type="InterPro" id="IPR008040">
    <property type="entry name" value="Hydant_A_N"/>
</dbReference>
<organism evidence="5 6">
    <name type="scientific">Streptosporangium fragile</name>
    <dbReference type="NCBI Taxonomy" id="46186"/>
    <lineage>
        <taxon>Bacteria</taxon>
        <taxon>Bacillati</taxon>
        <taxon>Actinomycetota</taxon>
        <taxon>Actinomycetes</taxon>
        <taxon>Streptosporangiales</taxon>
        <taxon>Streptosporangiaceae</taxon>
        <taxon>Streptosporangium</taxon>
    </lineage>
</organism>
<feature type="region of interest" description="Disordered" evidence="1">
    <location>
        <begin position="660"/>
        <end position="679"/>
    </location>
</feature>
<dbReference type="Pfam" id="PF19278">
    <property type="entry name" value="Hydant_A_C"/>
    <property type="match status" value="1"/>
</dbReference>
<feature type="domain" description="Acetophenone carboxylase-like C-terminal" evidence="4">
    <location>
        <begin position="562"/>
        <end position="733"/>
    </location>
</feature>
<evidence type="ECO:0000256" key="1">
    <source>
        <dbReference type="SAM" id="MobiDB-lite"/>
    </source>
</evidence>
<gene>
    <name evidence="5" type="ORF">GCM10010517_50620</name>
</gene>
<evidence type="ECO:0000313" key="6">
    <source>
        <dbReference type="Proteomes" id="UP001500831"/>
    </source>
</evidence>
<sequence length="736" mass="77395">MRSVRIGVDTGGTFTDVVAVDEQTGEITTTKTPSTPANPADGFMEGVRKVLRKAARTAGGAVAAEDVGMEAVAAVVHGTTVATNQLLEDRIADLGFVTTEGFEFVLEIARQSVPDGYGNSYFWVKPPRIVPVHRIRTVGGRLDHTGAEVRPFDEEQAVAAARWFRERGITAIGVCFLHSYANPAHEVRMREVIEREHPDAVVSISSDVLREYREYERSVTTLVDAAVKPTMRRYIANLAERLEAAGRAGQAVAVPGVAGSDREAAARSAAAVAAGAGTDREAAVRGGGAGGGLPFSVMKSNGGVLSAAEVVHQPITTVLSGPAAGALGAALIASTAGHPSVITLDGGGTSTDVAVVIEGEPSLTTEGSIGRYPCKIPMIDIVTVGAGGGSIAWISPEGTLKVGPRSAGADPGPLCYGRGGTEVTVTDAHVFLGRVPPHLLGGEIPLDAHAAREGIEALAGKLGLTPERTAAGILEISAFNQSNAIRQITVKRGLDVRDFPMVAFGGSGPLLVCRLIDILGLPSVIIPPDPGNVSAFGLLTVDVKNDYVRTFVTRDLSLAAAAEIFGDLEEQAAAALDREGFPAAAHVYARSADLRYYGQAYEVRVPAPAGPLDEAWRAEVLDRFHTEHHKLYGYGYRDDPRHGVEWVNLRVSGIGPITRPAVARRPHGTGRPEPAGSREVFYDEWGPAPVHRRAGLLAGARIAGPAVIEEYGSTLPVHPGFTATMDEFGNLEVRRA</sequence>
<dbReference type="Pfam" id="PF05378">
    <property type="entry name" value="Hydant_A_N"/>
    <property type="match status" value="1"/>
</dbReference>
<feature type="domain" description="Hydantoinase/oxoprolinase N-terminal" evidence="3">
    <location>
        <begin position="5"/>
        <end position="196"/>
    </location>
</feature>
<dbReference type="Gene3D" id="3.30.420.40">
    <property type="match status" value="1"/>
</dbReference>
<protein>
    <submittedName>
        <fullName evidence="5">Hydantoinase/oxoprolinase family protein</fullName>
    </submittedName>
</protein>
<dbReference type="PANTHER" id="PTHR11365:SF23">
    <property type="entry name" value="HYPOTHETICAL 5-OXOPROLINASE (EUROFUNG)-RELATED"/>
    <property type="match status" value="1"/>
</dbReference>
<dbReference type="SUPFAM" id="SSF53067">
    <property type="entry name" value="Actin-like ATPase domain"/>
    <property type="match status" value="1"/>
</dbReference>
<dbReference type="InterPro" id="IPR043129">
    <property type="entry name" value="ATPase_NBD"/>
</dbReference>